<accession>A0A377FWA5</accession>
<dbReference type="EMBL" id="UGGP01000001">
    <property type="protein sequence ID" value="STO09091.1"/>
    <property type="molecule type" value="Genomic_DNA"/>
</dbReference>
<organism evidence="1 2">
    <name type="scientific">Exiguobacterium aurantiacum</name>
    <dbReference type="NCBI Taxonomy" id="33987"/>
    <lineage>
        <taxon>Bacteria</taxon>
        <taxon>Bacillati</taxon>
        <taxon>Bacillota</taxon>
        <taxon>Bacilli</taxon>
        <taxon>Bacillales</taxon>
        <taxon>Bacillales Family XII. Incertae Sedis</taxon>
        <taxon>Exiguobacterium</taxon>
    </lineage>
</organism>
<dbReference type="SUPFAM" id="SSF55729">
    <property type="entry name" value="Acyl-CoA N-acyltransferases (Nat)"/>
    <property type="match status" value="1"/>
</dbReference>
<dbReference type="InterPro" id="IPR016181">
    <property type="entry name" value="Acyl_CoA_acyltransferase"/>
</dbReference>
<dbReference type="RefSeq" id="WP_147287418.1">
    <property type="nucleotide sequence ID" value="NZ_UGGP01000001.1"/>
</dbReference>
<name>A0A377FWA5_9BACL</name>
<protein>
    <recommendedName>
        <fullName evidence="3">N-acetyltransferase domain-containing protein</fullName>
    </recommendedName>
</protein>
<sequence>MKRTITFLEARQLTMKHRLAVRKLYDLKDDPIILSIPASHQIYTAFEGDQPVAAIAAERVDYEGRRSILLRHEAYRDRHIFQGLVDRLFDQLSRETIHETSVLLQVKQNQDQDKLQLFQSLGFTAYHESLHYVLPLIPYEKEAYNNWSLTLVEANSHSTWLHHRNLYAHVLSDILPMSKERLQSYIERGHVCYTLHHDGKPVGILRARIGENDVNVHEVHVFGGDDIMQDAISFLQRTFHKNLKPSRQLRLTATSLQPELQFAIIKQEPLSKQPAFYTMTTEITPAVSYAR</sequence>
<proteinExistence type="predicted"/>
<dbReference type="Proteomes" id="UP000254060">
    <property type="component" value="Unassembled WGS sequence"/>
</dbReference>
<dbReference type="Gene3D" id="3.40.630.30">
    <property type="match status" value="1"/>
</dbReference>
<dbReference type="AlphaFoldDB" id="A0A377FWA5"/>
<evidence type="ECO:0000313" key="1">
    <source>
        <dbReference type="EMBL" id="STO09091.1"/>
    </source>
</evidence>
<evidence type="ECO:0000313" key="2">
    <source>
        <dbReference type="Proteomes" id="UP000254060"/>
    </source>
</evidence>
<gene>
    <name evidence="1" type="ORF">NCTC13163_02489</name>
</gene>
<reference evidence="1 2" key="1">
    <citation type="submission" date="2018-06" db="EMBL/GenBank/DDBJ databases">
        <authorList>
            <consortium name="Pathogen Informatics"/>
            <person name="Doyle S."/>
        </authorList>
    </citation>
    <scope>NUCLEOTIDE SEQUENCE [LARGE SCALE GENOMIC DNA]</scope>
    <source>
        <strain evidence="1 2">NCTC13163</strain>
    </source>
</reference>
<dbReference type="OrthoDB" id="2357409at2"/>
<evidence type="ECO:0008006" key="3">
    <source>
        <dbReference type="Google" id="ProtNLM"/>
    </source>
</evidence>